<evidence type="ECO:0000259" key="9">
    <source>
        <dbReference type="PROSITE" id="PS50850"/>
    </source>
</evidence>
<comment type="subcellular location">
    <subcellularLocation>
        <location evidence="1">Cell membrane</location>
        <topology evidence="1">Multi-pass membrane protein</topology>
    </subcellularLocation>
</comment>
<comment type="caution">
    <text evidence="10">The sequence shown here is derived from an EMBL/GenBank/DDBJ whole genome shotgun (WGS) entry which is preliminary data.</text>
</comment>
<dbReference type="PANTHER" id="PTHR42718:SF46">
    <property type="entry name" value="BLR6921 PROTEIN"/>
    <property type="match status" value="1"/>
</dbReference>
<keyword evidence="11" id="KW-1185">Reference proteome</keyword>
<evidence type="ECO:0000313" key="10">
    <source>
        <dbReference type="EMBL" id="GAA4337345.1"/>
    </source>
</evidence>
<feature type="transmembrane region" description="Helical" evidence="8">
    <location>
        <begin position="99"/>
        <end position="119"/>
    </location>
</feature>
<accession>A0ABP8HC88</accession>
<dbReference type="Pfam" id="PF07690">
    <property type="entry name" value="MFS_1"/>
    <property type="match status" value="1"/>
</dbReference>
<dbReference type="InterPro" id="IPR036259">
    <property type="entry name" value="MFS_trans_sf"/>
</dbReference>
<evidence type="ECO:0000256" key="8">
    <source>
        <dbReference type="SAM" id="Phobius"/>
    </source>
</evidence>
<feature type="transmembrane region" description="Helical" evidence="8">
    <location>
        <begin position="289"/>
        <end position="308"/>
    </location>
</feature>
<feature type="transmembrane region" description="Helical" evidence="8">
    <location>
        <begin position="161"/>
        <end position="180"/>
    </location>
</feature>
<evidence type="ECO:0000256" key="5">
    <source>
        <dbReference type="ARBA" id="ARBA00022989"/>
    </source>
</evidence>
<feature type="transmembrane region" description="Helical" evidence="8">
    <location>
        <begin position="220"/>
        <end position="240"/>
    </location>
</feature>
<evidence type="ECO:0000256" key="7">
    <source>
        <dbReference type="SAM" id="MobiDB-lite"/>
    </source>
</evidence>
<feature type="transmembrane region" description="Helical" evidence="8">
    <location>
        <begin position="328"/>
        <end position="348"/>
    </location>
</feature>
<evidence type="ECO:0000256" key="6">
    <source>
        <dbReference type="ARBA" id="ARBA00023136"/>
    </source>
</evidence>
<keyword evidence="4 8" id="KW-0812">Transmembrane</keyword>
<dbReference type="InterPro" id="IPR004638">
    <property type="entry name" value="EmrB-like"/>
</dbReference>
<feature type="transmembrane region" description="Helical" evidence="8">
    <location>
        <begin position="355"/>
        <end position="373"/>
    </location>
</feature>
<dbReference type="NCBIfam" id="TIGR00711">
    <property type="entry name" value="efflux_EmrB"/>
    <property type="match status" value="1"/>
</dbReference>
<dbReference type="InterPro" id="IPR020846">
    <property type="entry name" value="MFS_dom"/>
</dbReference>
<reference evidence="11" key="1">
    <citation type="journal article" date="2019" name="Int. J. Syst. Evol. Microbiol.">
        <title>The Global Catalogue of Microorganisms (GCM) 10K type strain sequencing project: providing services to taxonomists for standard genome sequencing and annotation.</title>
        <authorList>
            <consortium name="The Broad Institute Genomics Platform"/>
            <consortium name="The Broad Institute Genome Sequencing Center for Infectious Disease"/>
            <person name="Wu L."/>
            <person name="Ma J."/>
        </authorList>
    </citation>
    <scope>NUCLEOTIDE SEQUENCE [LARGE SCALE GENOMIC DNA]</scope>
    <source>
        <strain evidence="11">JCM 17666</strain>
    </source>
</reference>
<feature type="transmembrane region" description="Helical" evidence="8">
    <location>
        <begin position="131"/>
        <end position="149"/>
    </location>
</feature>
<keyword evidence="3" id="KW-1003">Cell membrane</keyword>
<feature type="transmembrane region" description="Helical" evidence="8">
    <location>
        <begin position="252"/>
        <end position="269"/>
    </location>
</feature>
<dbReference type="InterPro" id="IPR011701">
    <property type="entry name" value="MFS"/>
</dbReference>
<feature type="transmembrane region" description="Helical" evidence="8">
    <location>
        <begin position="462"/>
        <end position="484"/>
    </location>
</feature>
<evidence type="ECO:0000256" key="2">
    <source>
        <dbReference type="ARBA" id="ARBA00022448"/>
    </source>
</evidence>
<dbReference type="SUPFAM" id="SSF103473">
    <property type="entry name" value="MFS general substrate transporter"/>
    <property type="match status" value="1"/>
</dbReference>
<feature type="transmembrane region" description="Helical" evidence="8">
    <location>
        <begin position="67"/>
        <end position="87"/>
    </location>
</feature>
<feature type="domain" description="Major facilitator superfamily (MFS) profile" evidence="9">
    <location>
        <begin position="33"/>
        <end position="488"/>
    </location>
</feature>
<dbReference type="PANTHER" id="PTHR42718">
    <property type="entry name" value="MAJOR FACILITATOR SUPERFAMILY MULTIDRUG TRANSPORTER MFSC"/>
    <property type="match status" value="1"/>
</dbReference>
<name>A0ABP8HC88_9BURK</name>
<feature type="transmembrane region" description="Helical" evidence="8">
    <location>
        <begin position="31"/>
        <end position="55"/>
    </location>
</feature>
<proteinExistence type="predicted"/>
<evidence type="ECO:0000256" key="3">
    <source>
        <dbReference type="ARBA" id="ARBA00022475"/>
    </source>
</evidence>
<feature type="transmembrane region" description="Helical" evidence="8">
    <location>
        <begin position="379"/>
        <end position="404"/>
    </location>
</feature>
<protein>
    <submittedName>
        <fullName evidence="10">DHA2 family efflux MFS transporter permease subunit</fullName>
    </submittedName>
</protein>
<dbReference type="EMBL" id="BAABFO010000017">
    <property type="protein sequence ID" value="GAA4337345.1"/>
    <property type="molecule type" value="Genomic_DNA"/>
</dbReference>
<organism evidence="10 11">
    <name type="scientific">Pigmentiphaga soli</name>
    <dbReference type="NCBI Taxonomy" id="1007095"/>
    <lineage>
        <taxon>Bacteria</taxon>
        <taxon>Pseudomonadati</taxon>
        <taxon>Pseudomonadota</taxon>
        <taxon>Betaproteobacteria</taxon>
        <taxon>Burkholderiales</taxon>
        <taxon>Alcaligenaceae</taxon>
        <taxon>Pigmentiphaga</taxon>
    </lineage>
</organism>
<evidence type="ECO:0000313" key="11">
    <source>
        <dbReference type="Proteomes" id="UP001501671"/>
    </source>
</evidence>
<dbReference type="PRINTS" id="PR01036">
    <property type="entry name" value="TCRTETB"/>
</dbReference>
<feature type="transmembrane region" description="Helical" evidence="8">
    <location>
        <begin position="186"/>
        <end position="208"/>
    </location>
</feature>
<dbReference type="CDD" id="cd17321">
    <property type="entry name" value="MFS_MMR_MDR_like"/>
    <property type="match status" value="1"/>
</dbReference>
<dbReference type="Gene3D" id="1.20.1720.10">
    <property type="entry name" value="Multidrug resistance protein D"/>
    <property type="match status" value="1"/>
</dbReference>
<dbReference type="PROSITE" id="PS50850">
    <property type="entry name" value="MFS"/>
    <property type="match status" value="1"/>
</dbReference>
<gene>
    <name evidence="10" type="ORF">GCM10023144_32930</name>
</gene>
<keyword evidence="5 8" id="KW-1133">Transmembrane helix</keyword>
<dbReference type="Gene3D" id="1.20.1250.20">
    <property type="entry name" value="MFS general substrate transporter like domains"/>
    <property type="match status" value="1"/>
</dbReference>
<evidence type="ECO:0000256" key="4">
    <source>
        <dbReference type="ARBA" id="ARBA00022692"/>
    </source>
</evidence>
<feature type="region of interest" description="Disordered" evidence="7">
    <location>
        <begin position="1"/>
        <end position="22"/>
    </location>
</feature>
<keyword evidence="2" id="KW-0813">Transport</keyword>
<dbReference type="Proteomes" id="UP001501671">
    <property type="component" value="Unassembled WGS sequence"/>
</dbReference>
<evidence type="ECO:0000256" key="1">
    <source>
        <dbReference type="ARBA" id="ARBA00004651"/>
    </source>
</evidence>
<feature type="transmembrane region" description="Helical" evidence="8">
    <location>
        <begin position="416"/>
        <end position="442"/>
    </location>
</feature>
<keyword evidence="6 8" id="KW-0472">Membrane</keyword>
<sequence>MAAARSGPDTEPQTHRGAIPMTEHSEERRRWLALLVLCLGVLMIVLDSTIVNVALPSIRADLGFSETALVWVVNAYMLAYGGLLLLGGRLGDLFGHRRLFLFGIAAFTVSSLACGVAGSQPLLVVARSVQGLAGAVVSAASLSLIMGLFASPAERARAMGVYGFVCAGGGSLGVLLGGLLTSTLSWHWVFLVNLPIGVAVYLLCLRLLPADGAGAEQGRLDVAGALAITASLMLAVYAVVGGNEAGWTSARTLGLLATAAILLAAFAALEARVSHPLVPLGLLRLRNLAVANIVGVLWAAAMFTWFFMEALYLQQVLGYGPFEVGLAFLPANLVMAGCSLGLSARIVMRFGIRGPIAAGLLLAGAGLALFARAPEAGVFWIDVLPGMCLLGLGAGIALNPVLLAAMNDVGPGEAGLASGIVNTSFMMGGALGLAVLASLAAARGDALRAAGTNAAAALNGGYQLAFGLGAGCAVAAALLAAALLRIAAPREGAPAAQHTISP</sequence>